<dbReference type="PROSITE" id="PS51910">
    <property type="entry name" value="GH18_2"/>
    <property type="match status" value="1"/>
</dbReference>
<organism evidence="3 4">
    <name type="scientific">[Clostridium] aminophilum</name>
    <dbReference type="NCBI Taxonomy" id="1526"/>
    <lineage>
        <taxon>Bacteria</taxon>
        <taxon>Bacillati</taxon>
        <taxon>Bacillota</taxon>
        <taxon>Clostridia</taxon>
        <taxon>Lachnospirales</taxon>
        <taxon>Lachnospiraceae</taxon>
    </lineage>
</organism>
<dbReference type="AlphaFoldDB" id="A0A1I0FCB9"/>
<dbReference type="GO" id="GO:0005975">
    <property type="term" value="P:carbohydrate metabolic process"/>
    <property type="evidence" value="ECO:0007669"/>
    <property type="project" value="InterPro"/>
</dbReference>
<dbReference type="PANTHER" id="PTHR46066:SF2">
    <property type="entry name" value="CHITINASE DOMAIN-CONTAINING PROTEIN 1"/>
    <property type="match status" value="1"/>
</dbReference>
<evidence type="ECO:0000313" key="3">
    <source>
        <dbReference type="EMBL" id="SET55498.1"/>
    </source>
</evidence>
<sequence length="557" mass="62507">MGRRLMSCLGFLLLLGLIVLAAAGGVYAYLRYMPSNKRADLSKIYTPKNGDGVILYLNYDRQETEGRKIGGRVYLPIDFVNDNLNERFYYDSEEKVLLYTLPEEILRMTAESKNDDGSAVYVEDGDSILVSADEVRMHTAMAMEDFSDTEYPRLYIRNSGNTTTGANLREDTAVRTKGGIKAEIVEDAKKGDHVTVLDSMENWSKIVTAKGFTGYVKTKCLTDFCDEEPDTGFEEPEYKTAMLKDKITLIWHQTTSQAANAQLTNSLTGTKGVNVIAPTWFGMKNNSGEYESIASADYVKTAHSLGMKVWPVVDNFGHDYSSNVNTEKLLARTSVRTKLIKNLMKEAASYGFDGFNLDFEGLKEEAGVHYTQFIREMSVACRKAGLTLSIDDYPAESYNRFYNYQEQGVWADYVILMAYDEHYAGGEAGSVSSLSYVVNGIDNLLSMVPKEKIIAGLPFYTRLWTVSGEDTSSQALHMSEANEWVKNHNLETVWDEETGQNYAELEENGKKSMIWLEDADSMKKKVQAVKEADVAGMAGWKLGMETSDIWNIFGWKN</sequence>
<name>A0A1I0FCB9_9FIRM</name>
<dbReference type="PANTHER" id="PTHR46066">
    <property type="entry name" value="CHITINASE DOMAIN-CONTAINING PROTEIN 1 FAMILY MEMBER"/>
    <property type="match status" value="1"/>
</dbReference>
<dbReference type="Pfam" id="PF08239">
    <property type="entry name" value="SH3_3"/>
    <property type="match status" value="1"/>
</dbReference>
<dbReference type="STRING" id="1526.SAMN02910262_02596"/>
<dbReference type="InterPro" id="IPR003646">
    <property type="entry name" value="SH3-like_bac-type"/>
</dbReference>
<feature type="domain" description="SH3b" evidence="1">
    <location>
        <begin position="159"/>
        <end position="225"/>
    </location>
</feature>
<dbReference type="InterPro" id="IPR017853">
    <property type="entry name" value="GH"/>
</dbReference>
<protein>
    <submittedName>
        <fullName evidence="3">SH3 domain-containing protein</fullName>
    </submittedName>
</protein>
<dbReference type="SMART" id="SM00636">
    <property type="entry name" value="Glyco_18"/>
    <property type="match status" value="1"/>
</dbReference>
<dbReference type="InterPro" id="IPR029070">
    <property type="entry name" value="Chitinase_insertion_sf"/>
</dbReference>
<dbReference type="Gene3D" id="3.10.50.10">
    <property type="match status" value="1"/>
</dbReference>
<dbReference type="RefSeq" id="WP_177171195.1">
    <property type="nucleotide sequence ID" value="NZ_FOIL01000024.1"/>
</dbReference>
<dbReference type="SUPFAM" id="SSF51445">
    <property type="entry name" value="(Trans)glycosidases"/>
    <property type="match status" value="1"/>
</dbReference>
<dbReference type="GO" id="GO:0008061">
    <property type="term" value="F:chitin binding"/>
    <property type="evidence" value="ECO:0007669"/>
    <property type="project" value="InterPro"/>
</dbReference>
<evidence type="ECO:0000259" key="2">
    <source>
        <dbReference type="PROSITE" id="PS51910"/>
    </source>
</evidence>
<dbReference type="InterPro" id="IPR011583">
    <property type="entry name" value="Chitinase_II/V-like_cat"/>
</dbReference>
<accession>A0A1I0FCB9</accession>
<reference evidence="3 4" key="1">
    <citation type="submission" date="2016-10" db="EMBL/GenBank/DDBJ databases">
        <authorList>
            <person name="de Groot N.N."/>
        </authorList>
    </citation>
    <scope>NUCLEOTIDE SEQUENCE [LARGE SCALE GENOMIC DNA]</scope>
    <source>
        <strain evidence="3 4">KH1P1</strain>
    </source>
</reference>
<feature type="domain" description="GH18" evidence="2">
    <location>
        <begin position="245"/>
        <end position="557"/>
    </location>
</feature>
<keyword evidence="4" id="KW-1185">Reference proteome</keyword>
<gene>
    <name evidence="3" type="ORF">SAMN04487771_102440</name>
</gene>
<evidence type="ECO:0000313" key="4">
    <source>
        <dbReference type="Proteomes" id="UP000199820"/>
    </source>
</evidence>
<dbReference type="InterPro" id="IPR001223">
    <property type="entry name" value="Glyco_hydro18_cat"/>
</dbReference>
<dbReference type="Gene3D" id="3.20.20.80">
    <property type="entry name" value="Glycosidases"/>
    <property type="match status" value="1"/>
</dbReference>
<evidence type="ECO:0000259" key="1">
    <source>
        <dbReference type="PROSITE" id="PS51781"/>
    </source>
</evidence>
<proteinExistence type="predicted"/>
<dbReference type="Pfam" id="PF00704">
    <property type="entry name" value="Glyco_hydro_18"/>
    <property type="match status" value="1"/>
</dbReference>
<dbReference type="PROSITE" id="PS51781">
    <property type="entry name" value="SH3B"/>
    <property type="match status" value="1"/>
</dbReference>
<dbReference type="Proteomes" id="UP000199820">
    <property type="component" value="Unassembled WGS sequence"/>
</dbReference>
<dbReference type="Gene3D" id="2.30.30.40">
    <property type="entry name" value="SH3 Domains"/>
    <property type="match status" value="1"/>
</dbReference>
<dbReference type="eggNOG" id="COG3858">
    <property type="taxonomic scope" value="Bacteria"/>
</dbReference>
<dbReference type="EMBL" id="FOIL01000024">
    <property type="protein sequence ID" value="SET55498.1"/>
    <property type="molecule type" value="Genomic_DNA"/>
</dbReference>